<evidence type="ECO:0000313" key="3">
    <source>
        <dbReference type="EMBL" id="MFC3460062.1"/>
    </source>
</evidence>
<keyword evidence="1" id="KW-0732">Signal</keyword>
<evidence type="ECO:0000313" key="4">
    <source>
        <dbReference type="Proteomes" id="UP001595665"/>
    </source>
</evidence>
<sequence length="256" mass="26464">MNKLLGATLMASTLALCAGTACAADVIREARTVDARVTRVKLDGVVDLVLRQGAKPALVISGERGDVARVTTRQHGDTLEIDTEKRSSDRRGNKEPKLRAELTVPNLAEFVSEGVGASTVSGFGGERIVLALDGAGTVTLNGNYRNVDVRLGGVGSMSIDAGRAERMDLALRGAGQLAVAGQTKTLRATLAGVGNLDAEKLRADVVDLDMSGLGGATVYASSAANLNLSGMGSATVYGKPAQRKATTEGLGKVSWR</sequence>
<dbReference type="Gene3D" id="2.160.20.120">
    <property type="match status" value="1"/>
</dbReference>
<proteinExistence type="predicted"/>
<reference evidence="4" key="1">
    <citation type="journal article" date="2019" name="Int. J. Syst. Evol. Microbiol.">
        <title>The Global Catalogue of Microorganisms (GCM) 10K type strain sequencing project: providing services to taxonomists for standard genome sequencing and annotation.</title>
        <authorList>
            <consortium name="The Broad Institute Genomics Platform"/>
            <consortium name="The Broad Institute Genome Sequencing Center for Infectious Disease"/>
            <person name="Wu L."/>
            <person name="Ma J."/>
        </authorList>
    </citation>
    <scope>NUCLEOTIDE SEQUENCE [LARGE SCALE GENOMIC DNA]</scope>
    <source>
        <strain evidence="4">CCM 7480</strain>
    </source>
</reference>
<dbReference type="EMBL" id="JBHRVV010000001">
    <property type="protein sequence ID" value="MFC3460062.1"/>
    <property type="molecule type" value="Genomic_DNA"/>
</dbReference>
<gene>
    <name evidence="3" type="ORF">ACFOPH_17665</name>
</gene>
<dbReference type="PROSITE" id="PS51257">
    <property type="entry name" value="PROKAR_LIPOPROTEIN"/>
    <property type="match status" value="1"/>
</dbReference>
<feature type="signal peptide" evidence="1">
    <location>
        <begin position="1"/>
        <end position="23"/>
    </location>
</feature>
<comment type="caution">
    <text evidence="3">The sequence shown here is derived from an EMBL/GenBank/DDBJ whole genome shotgun (WGS) entry which is preliminary data.</text>
</comment>
<protein>
    <submittedName>
        <fullName evidence="3">GIN domain-containing protein</fullName>
    </submittedName>
</protein>
<evidence type="ECO:0000259" key="2">
    <source>
        <dbReference type="Pfam" id="PF10988"/>
    </source>
</evidence>
<feature type="chain" id="PRO_5045297675" evidence="1">
    <location>
        <begin position="24"/>
        <end position="256"/>
    </location>
</feature>
<keyword evidence="4" id="KW-1185">Reference proteome</keyword>
<organism evidence="3 4">
    <name type="scientific">Massilia haematophila</name>
    <dbReference type="NCBI Taxonomy" id="457923"/>
    <lineage>
        <taxon>Bacteria</taxon>
        <taxon>Pseudomonadati</taxon>
        <taxon>Pseudomonadota</taxon>
        <taxon>Betaproteobacteria</taxon>
        <taxon>Burkholderiales</taxon>
        <taxon>Oxalobacteraceae</taxon>
        <taxon>Telluria group</taxon>
        <taxon>Massilia</taxon>
    </lineage>
</organism>
<dbReference type="InterPro" id="IPR021255">
    <property type="entry name" value="DUF2807"/>
</dbReference>
<evidence type="ECO:0000256" key="1">
    <source>
        <dbReference type="SAM" id="SignalP"/>
    </source>
</evidence>
<feature type="domain" description="Putative auto-transporter adhesin head GIN" evidence="2">
    <location>
        <begin position="38"/>
        <end position="240"/>
    </location>
</feature>
<dbReference type="Pfam" id="PF10988">
    <property type="entry name" value="DUF2807"/>
    <property type="match status" value="1"/>
</dbReference>
<dbReference type="RefSeq" id="WP_312547890.1">
    <property type="nucleotide sequence ID" value="NZ_JBHRVV010000001.1"/>
</dbReference>
<name>A0ABV7PP95_9BURK</name>
<dbReference type="Proteomes" id="UP001595665">
    <property type="component" value="Unassembled WGS sequence"/>
</dbReference>
<accession>A0ABV7PP95</accession>